<evidence type="ECO:0000313" key="1">
    <source>
        <dbReference type="EMBL" id="KAI3724755.1"/>
    </source>
</evidence>
<dbReference type="Proteomes" id="UP001056120">
    <property type="component" value="Linkage Group LG22"/>
</dbReference>
<organism evidence="1 2">
    <name type="scientific">Smallanthus sonchifolius</name>
    <dbReference type="NCBI Taxonomy" id="185202"/>
    <lineage>
        <taxon>Eukaryota</taxon>
        <taxon>Viridiplantae</taxon>
        <taxon>Streptophyta</taxon>
        <taxon>Embryophyta</taxon>
        <taxon>Tracheophyta</taxon>
        <taxon>Spermatophyta</taxon>
        <taxon>Magnoliopsida</taxon>
        <taxon>eudicotyledons</taxon>
        <taxon>Gunneridae</taxon>
        <taxon>Pentapetalae</taxon>
        <taxon>asterids</taxon>
        <taxon>campanulids</taxon>
        <taxon>Asterales</taxon>
        <taxon>Asteraceae</taxon>
        <taxon>Asteroideae</taxon>
        <taxon>Heliantheae alliance</taxon>
        <taxon>Millerieae</taxon>
        <taxon>Smallanthus</taxon>
    </lineage>
</organism>
<keyword evidence="2" id="KW-1185">Reference proteome</keyword>
<protein>
    <submittedName>
        <fullName evidence="1">Uncharacterized protein</fullName>
    </submittedName>
</protein>
<name>A0ACB9BRZ3_9ASTR</name>
<proteinExistence type="predicted"/>
<comment type="caution">
    <text evidence="1">The sequence shown here is derived from an EMBL/GenBank/DDBJ whole genome shotgun (WGS) entry which is preliminary data.</text>
</comment>
<reference evidence="2" key="1">
    <citation type="journal article" date="2022" name="Mol. Ecol. Resour.">
        <title>The genomes of chicory, endive, great burdock and yacon provide insights into Asteraceae palaeo-polyploidization history and plant inulin production.</title>
        <authorList>
            <person name="Fan W."/>
            <person name="Wang S."/>
            <person name="Wang H."/>
            <person name="Wang A."/>
            <person name="Jiang F."/>
            <person name="Liu H."/>
            <person name="Zhao H."/>
            <person name="Xu D."/>
            <person name="Zhang Y."/>
        </authorList>
    </citation>
    <scope>NUCLEOTIDE SEQUENCE [LARGE SCALE GENOMIC DNA]</scope>
    <source>
        <strain evidence="2">cv. Yunnan</strain>
    </source>
</reference>
<reference evidence="1 2" key="2">
    <citation type="journal article" date="2022" name="Mol. Ecol. Resour.">
        <title>The genomes of chicory, endive, great burdock and yacon provide insights into Asteraceae paleo-polyploidization history and plant inulin production.</title>
        <authorList>
            <person name="Fan W."/>
            <person name="Wang S."/>
            <person name="Wang H."/>
            <person name="Wang A."/>
            <person name="Jiang F."/>
            <person name="Liu H."/>
            <person name="Zhao H."/>
            <person name="Xu D."/>
            <person name="Zhang Y."/>
        </authorList>
    </citation>
    <scope>NUCLEOTIDE SEQUENCE [LARGE SCALE GENOMIC DNA]</scope>
    <source>
        <strain evidence="2">cv. Yunnan</strain>
        <tissue evidence="1">Leaves</tissue>
    </source>
</reference>
<gene>
    <name evidence="1" type="ORF">L1987_64520</name>
</gene>
<dbReference type="EMBL" id="CM042039">
    <property type="protein sequence ID" value="KAI3724755.1"/>
    <property type="molecule type" value="Genomic_DNA"/>
</dbReference>
<evidence type="ECO:0000313" key="2">
    <source>
        <dbReference type="Proteomes" id="UP001056120"/>
    </source>
</evidence>
<sequence length="171" mass="18002">MSTPVSSEDYYSSPIISEAMDKDYGISDAKKEAILSRLTGPSKAVRACDIIEDVVSDEESGTAQFFSNQLKSGNQKAQARSSTELKDGDPNGMEESKNTSGQVRGPTMPIPPTGGPGKIIGDPPPAGAIDSLDSVMEGPIPTTSPAGYGMYSPRRDGSDFQSIIWDASNGH</sequence>
<accession>A0ACB9BRZ3</accession>